<accession>A0A5B8XPP7</accession>
<dbReference type="EMBL" id="CP042467">
    <property type="protein sequence ID" value="QED27872.1"/>
    <property type="molecule type" value="Genomic_DNA"/>
</dbReference>
<feature type="region of interest" description="Disordered" evidence="1">
    <location>
        <begin position="25"/>
        <end position="77"/>
    </location>
</feature>
<dbReference type="KEGG" id="bbae:FRD01_11620"/>
<dbReference type="SUPFAM" id="SSF55166">
    <property type="entry name" value="Hedgehog/DD-peptidase"/>
    <property type="match status" value="1"/>
</dbReference>
<evidence type="ECO:0000313" key="2">
    <source>
        <dbReference type="EMBL" id="QED27872.1"/>
    </source>
</evidence>
<dbReference type="OrthoDB" id="1090891at2"/>
<dbReference type="InterPro" id="IPR009045">
    <property type="entry name" value="Zn_M74/Hedgehog-like"/>
</dbReference>
<dbReference type="Proteomes" id="UP000321595">
    <property type="component" value="Chromosome"/>
</dbReference>
<gene>
    <name evidence="2" type="ORF">FRD01_11620</name>
</gene>
<name>A0A5B8XPP7_9DELT</name>
<organism evidence="2 3">
    <name type="scientific">Microvenator marinus</name>
    <dbReference type="NCBI Taxonomy" id="2600177"/>
    <lineage>
        <taxon>Bacteria</taxon>
        <taxon>Deltaproteobacteria</taxon>
        <taxon>Bradymonadales</taxon>
        <taxon>Microvenatoraceae</taxon>
        <taxon>Microvenator</taxon>
    </lineage>
</organism>
<dbReference type="AlphaFoldDB" id="A0A5B8XPP7"/>
<proteinExistence type="predicted"/>
<feature type="compositionally biased region" description="Low complexity" evidence="1">
    <location>
        <begin position="29"/>
        <end position="45"/>
    </location>
</feature>
<feature type="compositionally biased region" description="Polar residues" evidence="1">
    <location>
        <begin position="68"/>
        <end position="77"/>
    </location>
</feature>
<evidence type="ECO:0000313" key="3">
    <source>
        <dbReference type="Proteomes" id="UP000321595"/>
    </source>
</evidence>
<evidence type="ECO:0000256" key="1">
    <source>
        <dbReference type="SAM" id="MobiDB-lite"/>
    </source>
</evidence>
<sequence>MKNLVKAASLLIFALVLQGSGCPEDGSAGLQDSPSGGSGPQGLLDNPGSDDDRPADSGQDPADPDSDLPSTHSTATGNGSLAAGQACSDTAACGVGLACEAGFCVNAGEMRIALVWTGQTDLDLHVRTPSGEEIYYRNRNSDDGGEFQKDGCIADRCDGENGPFSEAVLWVGLPTQGTYEFWAVNYDGVAAANATFEVRHDGHYETFSANVGGSAGAQSSIYTYTVDGEDSGPGDLRINSHTHEQWVRGPGVTFRVDTGSEDITTVSYTADGNFTLGQSTAADDFPLTYTFNNLGEHVIKASGFDNSGMELDNHEITLVVMDRNDGLPNPRSGAVVSERLLAKRIQHHAGSIDLYNVQVSGRNDGADSRSNINASANNQLARQSCYGNAPCGRTRLDARMLQAMVILRQVYGYSFRVTSIAGGSHSRRSRHYRGVAFDVDIINGRSVRGNTTLARQFMRACRDLGATEVLGPGNRGHSGHVHCAW</sequence>
<protein>
    <submittedName>
        <fullName evidence="2">Uncharacterized protein</fullName>
    </submittedName>
</protein>
<reference evidence="2 3" key="1">
    <citation type="submission" date="2019-08" db="EMBL/GenBank/DDBJ databases">
        <authorList>
            <person name="Liang Q."/>
        </authorList>
    </citation>
    <scope>NUCLEOTIDE SEQUENCE [LARGE SCALE GENOMIC DNA]</scope>
    <source>
        <strain evidence="2 3">V1718</strain>
    </source>
</reference>
<dbReference type="RefSeq" id="WP_146959792.1">
    <property type="nucleotide sequence ID" value="NZ_CP042467.1"/>
</dbReference>
<keyword evidence="3" id="KW-1185">Reference proteome</keyword>